<comment type="similarity">
    <text evidence="1">Belongs to the zinc-containing alcohol dehydrogenase family.</text>
</comment>
<dbReference type="PANTHER" id="PTHR45348:SF2">
    <property type="entry name" value="ZINC-TYPE ALCOHOL DEHYDROGENASE-LIKE PROTEIN C2E1P3.01"/>
    <property type="match status" value="1"/>
</dbReference>
<proteinExistence type="inferred from homology"/>
<evidence type="ECO:0000259" key="3">
    <source>
        <dbReference type="SMART" id="SM00829"/>
    </source>
</evidence>
<gene>
    <name evidence="4" type="ORF">BD289DRAFT_456334</name>
</gene>
<dbReference type="InterPro" id="IPR020843">
    <property type="entry name" value="ER"/>
</dbReference>
<keyword evidence="2" id="KW-0560">Oxidoreductase</keyword>
<dbReference type="OrthoDB" id="10257049at2759"/>
<reference evidence="4 5" key="1">
    <citation type="journal article" date="2018" name="Mycol. Prog.">
        <title>Coniella lustricola, a new species from submerged detritus.</title>
        <authorList>
            <person name="Raudabaugh D.B."/>
            <person name="Iturriaga T."/>
            <person name="Carver A."/>
            <person name="Mondo S."/>
            <person name="Pangilinan J."/>
            <person name="Lipzen A."/>
            <person name="He G."/>
            <person name="Amirebrahimi M."/>
            <person name="Grigoriev I.V."/>
            <person name="Miller A.N."/>
        </authorList>
    </citation>
    <scope>NUCLEOTIDE SEQUENCE [LARGE SCALE GENOMIC DNA]</scope>
    <source>
        <strain evidence="4 5">B22-T-1</strain>
    </source>
</reference>
<dbReference type="SMART" id="SM00829">
    <property type="entry name" value="PKS_ER"/>
    <property type="match status" value="1"/>
</dbReference>
<dbReference type="Pfam" id="PF08240">
    <property type="entry name" value="ADH_N"/>
    <property type="match status" value="1"/>
</dbReference>
<dbReference type="InterPro" id="IPR011032">
    <property type="entry name" value="GroES-like_sf"/>
</dbReference>
<dbReference type="Gene3D" id="3.40.50.720">
    <property type="entry name" value="NAD(P)-binding Rossmann-like Domain"/>
    <property type="match status" value="1"/>
</dbReference>
<evidence type="ECO:0000313" key="4">
    <source>
        <dbReference type="EMBL" id="PSR78340.1"/>
    </source>
</evidence>
<evidence type="ECO:0000256" key="1">
    <source>
        <dbReference type="ARBA" id="ARBA00008072"/>
    </source>
</evidence>
<protein>
    <submittedName>
        <fullName evidence="4">Chaperonin 10-like protein</fullName>
    </submittedName>
</protein>
<keyword evidence="5" id="KW-1185">Reference proteome</keyword>
<dbReference type="Gene3D" id="3.90.180.10">
    <property type="entry name" value="Medium-chain alcohol dehydrogenases, catalytic domain"/>
    <property type="match status" value="1"/>
</dbReference>
<evidence type="ECO:0000313" key="5">
    <source>
        <dbReference type="Proteomes" id="UP000241462"/>
    </source>
</evidence>
<dbReference type="SUPFAM" id="SSF51735">
    <property type="entry name" value="NAD(P)-binding Rossmann-fold domains"/>
    <property type="match status" value="1"/>
</dbReference>
<dbReference type="InterPro" id="IPR047122">
    <property type="entry name" value="Trans-enoyl_RdTase-like"/>
</dbReference>
<evidence type="ECO:0000256" key="2">
    <source>
        <dbReference type="ARBA" id="ARBA00023002"/>
    </source>
</evidence>
<dbReference type="InterPro" id="IPR013154">
    <property type="entry name" value="ADH-like_N"/>
</dbReference>
<name>A0A2T2ZW75_9PEZI</name>
<dbReference type="AlphaFoldDB" id="A0A2T2ZW75"/>
<dbReference type="Pfam" id="PF00107">
    <property type="entry name" value="ADH_zinc_N"/>
    <property type="match status" value="1"/>
</dbReference>
<dbReference type="PANTHER" id="PTHR45348">
    <property type="entry name" value="HYPOTHETICAL OXIDOREDUCTASE (EUROFUNG)"/>
    <property type="match status" value="1"/>
</dbReference>
<sequence length="363" mass="37737">MSVPETFKAAVVPEPGAQNTVVDRSLPALAADEVAVKITATAINPVDWKMRDYKFFLSEYPAVLGSDAAGTVAAVGSSVTNHAVGDRVFFQGILGNYPSCTFQQYAKIPAALAGKTPSNISDEEAAGISLATVAVLTGFYDRLTGHGLAAPWEEGGAQAGKGKAVVILGGSSSVGQYAIQLAKLSGFSKIVTNASAKHVEHLKTLGADVVLDRAKHNSAEDFRAAIAEGGEQQTTPLEFVFDAISEKDTQTLGVEILVATKTAGSQVIVVQGVNADAKALGQKTEPKVDVDQVLGLGSRADLRHLSEPLMKNLGGEDGYIAKGKFVPNRPLVVNGGLAGVEDALARNKNGVSGEKVVIRPFDG</sequence>
<dbReference type="InterPro" id="IPR013149">
    <property type="entry name" value="ADH-like_C"/>
</dbReference>
<dbReference type="STRING" id="2025994.A0A2T2ZW75"/>
<dbReference type="GO" id="GO:0016651">
    <property type="term" value="F:oxidoreductase activity, acting on NAD(P)H"/>
    <property type="evidence" value="ECO:0007669"/>
    <property type="project" value="InterPro"/>
</dbReference>
<dbReference type="InParanoid" id="A0A2T2ZW75"/>
<dbReference type="SUPFAM" id="SSF50129">
    <property type="entry name" value="GroES-like"/>
    <property type="match status" value="1"/>
</dbReference>
<dbReference type="CDD" id="cd08249">
    <property type="entry name" value="enoyl_reductase_like"/>
    <property type="match status" value="1"/>
</dbReference>
<accession>A0A2T2ZW75</accession>
<feature type="domain" description="Enoyl reductase (ER)" evidence="3">
    <location>
        <begin position="16"/>
        <end position="358"/>
    </location>
</feature>
<dbReference type="EMBL" id="KZ678613">
    <property type="protein sequence ID" value="PSR78340.1"/>
    <property type="molecule type" value="Genomic_DNA"/>
</dbReference>
<dbReference type="Proteomes" id="UP000241462">
    <property type="component" value="Unassembled WGS sequence"/>
</dbReference>
<organism evidence="4 5">
    <name type="scientific">Coniella lustricola</name>
    <dbReference type="NCBI Taxonomy" id="2025994"/>
    <lineage>
        <taxon>Eukaryota</taxon>
        <taxon>Fungi</taxon>
        <taxon>Dikarya</taxon>
        <taxon>Ascomycota</taxon>
        <taxon>Pezizomycotina</taxon>
        <taxon>Sordariomycetes</taxon>
        <taxon>Sordariomycetidae</taxon>
        <taxon>Diaporthales</taxon>
        <taxon>Schizoparmaceae</taxon>
        <taxon>Coniella</taxon>
    </lineage>
</organism>
<dbReference type="InterPro" id="IPR036291">
    <property type="entry name" value="NAD(P)-bd_dom_sf"/>
</dbReference>